<dbReference type="OrthoDB" id="42561at2759"/>
<dbReference type="RefSeq" id="XP_005830877.1">
    <property type="nucleotide sequence ID" value="XM_005830820.1"/>
</dbReference>
<dbReference type="PaxDb" id="55529-EKX43897"/>
<dbReference type="GO" id="GO:0051082">
    <property type="term" value="F:unfolded protein binding"/>
    <property type="evidence" value="ECO:0007669"/>
    <property type="project" value="TreeGrafter"/>
</dbReference>
<evidence type="ECO:0000313" key="6">
    <source>
        <dbReference type="EMBL" id="EKX43897.1"/>
    </source>
</evidence>
<gene>
    <name evidence="6" type="ORF">GUITHDRAFT_110014</name>
</gene>
<comment type="subcellular location">
    <subcellularLocation>
        <location evidence="1">Mitochondrion</location>
    </subcellularLocation>
</comment>
<dbReference type="GO" id="GO:0032981">
    <property type="term" value="P:mitochondrial respiratory chain complex I assembly"/>
    <property type="evidence" value="ECO:0007669"/>
    <property type="project" value="TreeGrafter"/>
</dbReference>
<comment type="similarity">
    <text evidence="2">Belongs to the CIA30 family.</text>
</comment>
<dbReference type="PANTHER" id="PTHR13194:SF18">
    <property type="entry name" value="COMPLEX I INTERMEDIATE-ASSOCIATED PROTEIN 30, MITOCHONDRIAL"/>
    <property type="match status" value="1"/>
</dbReference>
<evidence type="ECO:0000259" key="5">
    <source>
        <dbReference type="Pfam" id="PF08547"/>
    </source>
</evidence>
<protein>
    <recommendedName>
        <fullName evidence="5">NADH:ubiquinone oxidoreductase intermediate-associated protein 30 domain-containing protein</fullName>
    </recommendedName>
</protein>
<dbReference type="InterPro" id="IPR008979">
    <property type="entry name" value="Galactose-bd-like_sf"/>
</dbReference>
<keyword evidence="3" id="KW-0496">Mitochondrion</keyword>
<dbReference type="Proteomes" id="UP000011087">
    <property type="component" value="Unassembled WGS sequence"/>
</dbReference>
<dbReference type="SUPFAM" id="SSF49785">
    <property type="entry name" value="Galactose-binding domain-like"/>
    <property type="match status" value="1"/>
</dbReference>
<dbReference type="EMBL" id="JH993007">
    <property type="protein sequence ID" value="EKX43897.1"/>
    <property type="molecule type" value="Genomic_DNA"/>
</dbReference>
<dbReference type="PANTHER" id="PTHR13194">
    <property type="entry name" value="COMPLEX I INTERMEDIATE-ASSOCIATED PROTEIN 30"/>
    <property type="match status" value="1"/>
</dbReference>
<feature type="domain" description="NADH:ubiquinone oxidoreductase intermediate-associated protein 30" evidence="5">
    <location>
        <begin position="23"/>
        <end position="197"/>
    </location>
</feature>
<dbReference type="GO" id="GO:0006120">
    <property type="term" value="P:mitochondrial electron transport, NADH to ubiquinone"/>
    <property type="evidence" value="ECO:0007669"/>
    <property type="project" value="TreeGrafter"/>
</dbReference>
<name>L1J6F8_GUITC</name>
<dbReference type="InterPro" id="IPR039131">
    <property type="entry name" value="NDUFAF1"/>
</dbReference>
<keyword evidence="4" id="KW-0143">Chaperone</keyword>
<reference evidence="7" key="3">
    <citation type="submission" date="2015-06" db="UniProtKB">
        <authorList>
            <consortium name="EnsemblProtists"/>
        </authorList>
    </citation>
    <scope>IDENTIFICATION</scope>
</reference>
<dbReference type="OMA" id="WIKAVAQ"/>
<dbReference type="STRING" id="905079.L1J6F8"/>
<reference evidence="6 8" key="1">
    <citation type="journal article" date="2012" name="Nature">
        <title>Algal genomes reveal evolutionary mosaicism and the fate of nucleomorphs.</title>
        <authorList>
            <consortium name="DOE Joint Genome Institute"/>
            <person name="Curtis B.A."/>
            <person name="Tanifuji G."/>
            <person name="Burki F."/>
            <person name="Gruber A."/>
            <person name="Irimia M."/>
            <person name="Maruyama S."/>
            <person name="Arias M.C."/>
            <person name="Ball S.G."/>
            <person name="Gile G.H."/>
            <person name="Hirakawa Y."/>
            <person name="Hopkins J.F."/>
            <person name="Kuo A."/>
            <person name="Rensing S.A."/>
            <person name="Schmutz J."/>
            <person name="Symeonidi A."/>
            <person name="Elias M."/>
            <person name="Eveleigh R.J."/>
            <person name="Herman E.K."/>
            <person name="Klute M.J."/>
            <person name="Nakayama T."/>
            <person name="Obornik M."/>
            <person name="Reyes-Prieto A."/>
            <person name="Armbrust E.V."/>
            <person name="Aves S.J."/>
            <person name="Beiko R.G."/>
            <person name="Coutinho P."/>
            <person name="Dacks J.B."/>
            <person name="Durnford D.G."/>
            <person name="Fast N.M."/>
            <person name="Green B.R."/>
            <person name="Grisdale C.J."/>
            <person name="Hempel F."/>
            <person name="Henrissat B."/>
            <person name="Hoppner M.P."/>
            <person name="Ishida K."/>
            <person name="Kim E."/>
            <person name="Koreny L."/>
            <person name="Kroth P.G."/>
            <person name="Liu Y."/>
            <person name="Malik S.B."/>
            <person name="Maier U.G."/>
            <person name="McRose D."/>
            <person name="Mock T."/>
            <person name="Neilson J.A."/>
            <person name="Onodera N.T."/>
            <person name="Poole A.M."/>
            <person name="Pritham E.J."/>
            <person name="Richards T.A."/>
            <person name="Rocap G."/>
            <person name="Roy S.W."/>
            <person name="Sarai C."/>
            <person name="Schaack S."/>
            <person name="Shirato S."/>
            <person name="Slamovits C.H."/>
            <person name="Spencer D.F."/>
            <person name="Suzuki S."/>
            <person name="Worden A.Z."/>
            <person name="Zauner S."/>
            <person name="Barry K."/>
            <person name="Bell C."/>
            <person name="Bharti A.K."/>
            <person name="Crow J.A."/>
            <person name="Grimwood J."/>
            <person name="Kramer R."/>
            <person name="Lindquist E."/>
            <person name="Lucas S."/>
            <person name="Salamov A."/>
            <person name="McFadden G.I."/>
            <person name="Lane C.E."/>
            <person name="Keeling P.J."/>
            <person name="Gray M.W."/>
            <person name="Grigoriev I.V."/>
            <person name="Archibald J.M."/>
        </authorList>
    </citation>
    <scope>NUCLEOTIDE SEQUENCE</scope>
    <source>
        <strain evidence="6 8">CCMP2712</strain>
    </source>
</reference>
<evidence type="ECO:0000256" key="4">
    <source>
        <dbReference type="ARBA" id="ARBA00023186"/>
    </source>
</evidence>
<dbReference type="GeneID" id="17300621"/>
<evidence type="ECO:0000313" key="7">
    <source>
        <dbReference type="EnsemblProtists" id="EKX43897"/>
    </source>
</evidence>
<reference evidence="8" key="2">
    <citation type="submission" date="2012-11" db="EMBL/GenBank/DDBJ databases">
        <authorList>
            <person name="Kuo A."/>
            <person name="Curtis B.A."/>
            <person name="Tanifuji G."/>
            <person name="Burki F."/>
            <person name="Gruber A."/>
            <person name="Irimia M."/>
            <person name="Maruyama S."/>
            <person name="Arias M.C."/>
            <person name="Ball S.G."/>
            <person name="Gile G.H."/>
            <person name="Hirakawa Y."/>
            <person name="Hopkins J.F."/>
            <person name="Rensing S.A."/>
            <person name="Schmutz J."/>
            <person name="Symeonidi A."/>
            <person name="Elias M."/>
            <person name="Eveleigh R.J."/>
            <person name="Herman E.K."/>
            <person name="Klute M.J."/>
            <person name="Nakayama T."/>
            <person name="Obornik M."/>
            <person name="Reyes-Prieto A."/>
            <person name="Armbrust E.V."/>
            <person name="Aves S.J."/>
            <person name="Beiko R.G."/>
            <person name="Coutinho P."/>
            <person name="Dacks J.B."/>
            <person name="Durnford D.G."/>
            <person name="Fast N.M."/>
            <person name="Green B.R."/>
            <person name="Grisdale C."/>
            <person name="Hempe F."/>
            <person name="Henrissat B."/>
            <person name="Hoppner M.P."/>
            <person name="Ishida K.-I."/>
            <person name="Kim E."/>
            <person name="Koreny L."/>
            <person name="Kroth P.G."/>
            <person name="Liu Y."/>
            <person name="Malik S.-B."/>
            <person name="Maier U.G."/>
            <person name="McRose D."/>
            <person name="Mock T."/>
            <person name="Neilson J.A."/>
            <person name="Onodera N.T."/>
            <person name="Poole A.M."/>
            <person name="Pritham E.J."/>
            <person name="Richards T.A."/>
            <person name="Rocap G."/>
            <person name="Roy S.W."/>
            <person name="Sarai C."/>
            <person name="Schaack S."/>
            <person name="Shirato S."/>
            <person name="Slamovits C.H."/>
            <person name="Spencer D.F."/>
            <person name="Suzuki S."/>
            <person name="Worden A.Z."/>
            <person name="Zauner S."/>
            <person name="Barry K."/>
            <person name="Bell C."/>
            <person name="Bharti A.K."/>
            <person name="Crow J.A."/>
            <person name="Grimwood J."/>
            <person name="Kramer R."/>
            <person name="Lindquist E."/>
            <person name="Lucas S."/>
            <person name="Salamov A."/>
            <person name="McFadden G.I."/>
            <person name="Lane C.E."/>
            <person name="Keeling P.J."/>
            <person name="Gray M.W."/>
            <person name="Grigoriev I.V."/>
            <person name="Archibald J.M."/>
        </authorList>
    </citation>
    <scope>NUCLEOTIDE SEQUENCE</scope>
    <source>
        <strain evidence="8">CCMP2712</strain>
    </source>
</reference>
<organism evidence="6">
    <name type="scientific">Guillardia theta (strain CCMP2712)</name>
    <name type="common">Cryptophyte</name>
    <dbReference type="NCBI Taxonomy" id="905079"/>
    <lineage>
        <taxon>Eukaryota</taxon>
        <taxon>Cryptophyceae</taxon>
        <taxon>Pyrenomonadales</taxon>
        <taxon>Geminigeraceae</taxon>
        <taxon>Guillardia</taxon>
    </lineage>
</organism>
<evidence type="ECO:0000313" key="8">
    <source>
        <dbReference type="Proteomes" id="UP000011087"/>
    </source>
</evidence>
<dbReference type="InterPro" id="IPR013857">
    <property type="entry name" value="NADH-UbQ_OxRdtase-assoc_prot30"/>
</dbReference>
<accession>L1J6F8</accession>
<keyword evidence="8" id="KW-1185">Reference proteome</keyword>
<evidence type="ECO:0000256" key="3">
    <source>
        <dbReference type="ARBA" id="ARBA00023128"/>
    </source>
</evidence>
<evidence type="ECO:0000256" key="1">
    <source>
        <dbReference type="ARBA" id="ARBA00004173"/>
    </source>
</evidence>
<dbReference type="KEGG" id="gtt:GUITHDRAFT_110014"/>
<sequence length="215" mass="24490">MNQSFLFSDTGMPPELPWIDCSDEKLLDKFWSVSDGDLGGSSTCTLERSEEGHIRFYGNTQLTIIHREEERKPGFWTSFVKPPGPKLSKSGFAGFSSKPFELVDDIDNYNVILLRLKADGRMYYFNIQTESLPGDSVFRAEIQTKPGVWQTVRLLPRHFRLVSHGVPCLSTPRMNWRCVRTVGMAINDGKEGPFDLTLESCKLNFDERVELVDDT</sequence>
<evidence type="ECO:0000256" key="2">
    <source>
        <dbReference type="ARBA" id="ARBA00007884"/>
    </source>
</evidence>
<dbReference type="AlphaFoldDB" id="L1J6F8"/>
<dbReference type="HOGENOM" id="CLU_1285439_0_0_1"/>
<dbReference type="Pfam" id="PF08547">
    <property type="entry name" value="CIA30"/>
    <property type="match status" value="1"/>
</dbReference>
<dbReference type="GO" id="GO:0005739">
    <property type="term" value="C:mitochondrion"/>
    <property type="evidence" value="ECO:0007669"/>
    <property type="project" value="UniProtKB-SubCell"/>
</dbReference>
<dbReference type="EnsemblProtists" id="EKX43897">
    <property type="protein sequence ID" value="EKX43897"/>
    <property type="gene ID" value="GUITHDRAFT_110014"/>
</dbReference>
<proteinExistence type="inferred from homology"/>